<evidence type="ECO:0000256" key="9">
    <source>
        <dbReference type="RuleBase" id="RU004005"/>
    </source>
</evidence>
<dbReference type="InterPro" id="IPR001063">
    <property type="entry name" value="Ribosomal_uL22"/>
</dbReference>
<sequence length="217" mass="25501">MFSLCRSALQRVIFTPALKTSLSPSFNLVQETLNANFTTSPVTFKEPIPTPRKWPSQNKKVYPPQQPGEPRREAWVCHYRNQIKYSPKKLLALSQFVRGMSVDEAIKQLEFIHKKGAKVMIEVLKEAQEMAVRDHHVEYKSNLWVADSFVGKGQYIKGLRRNARRRITILKYRYCHYFVRLVEGKPPEYIYSPPKTAEDKLKEYMQELRDRRITHGM</sequence>
<feature type="region of interest" description="Disordered" evidence="10">
    <location>
        <begin position="48"/>
        <end position="69"/>
    </location>
</feature>
<dbReference type="CDD" id="cd00336">
    <property type="entry name" value="Ribosomal_L22"/>
    <property type="match status" value="1"/>
</dbReference>
<evidence type="ECO:0000313" key="11">
    <source>
        <dbReference type="EMBL" id="MBY08641.1"/>
    </source>
</evidence>
<evidence type="ECO:0000256" key="2">
    <source>
        <dbReference type="ARBA" id="ARBA00009451"/>
    </source>
</evidence>
<dbReference type="GO" id="GO:0006412">
    <property type="term" value="P:translation"/>
    <property type="evidence" value="ECO:0007669"/>
    <property type="project" value="InterPro"/>
</dbReference>
<dbReference type="Pfam" id="PF00237">
    <property type="entry name" value="Ribosomal_L22"/>
    <property type="match status" value="1"/>
</dbReference>
<evidence type="ECO:0000256" key="5">
    <source>
        <dbReference type="ARBA" id="ARBA00023128"/>
    </source>
</evidence>
<name>A0A2R5LGJ1_9ACAR</name>
<evidence type="ECO:0000256" key="7">
    <source>
        <dbReference type="ARBA" id="ARBA00035286"/>
    </source>
</evidence>
<comment type="similarity">
    <text evidence="2 9">Belongs to the universal ribosomal protein uL22 family.</text>
</comment>
<reference evidence="11" key="1">
    <citation type="submission" date="2018-03" db="EMBL/GenBank/DDBJ databases">
        <title>The relapsing fever spirochete Borrelia turicatae persists in the highly oxidative environment of its soft-bodied tick vector.</title>
        <authorList>
            <person name="Bourret T.J."/>
            <person name="Boyle W.K."/>
            <person name="Valenzuela J.G."/>
            <person name="Oliveira F."/>
            <person name="Lopez J.E."/>
        </authorList>
    </citation>
    <scope>NUCLEOTIDE SEQUENCE</scope>
    <source>
        <strain evidence="11">Kansas strain/isolate</strain>
        <tissue evidence="11">Salivary glands</tissue>
    </source>
</reference>
<organism evidence="11">
    <name type="scientific">Ornithodoros turicata</name>
    <dbReference type="NCBI Taxonomy" id="34597"/>
    <lineage>
        <taxon>Eukaryota</taxon>
        <taxon>Metazoa</taxon>
        <taxon>Ecdysozoa</taxon>
        <taxon>Arthropoda</taxon>
        <taxon>Chelicerata</taxon>
        <taxon>Arachnida</taxon>
        <taxon>Acari</taxon>
        <taxon>Parasitiformes</taxon>
        <taxon>Ixodida</taxon>
        <taxon>Ixodoidea</taxon>
        <taxon>Argasidae</taxon>
        <taxon>Ornithodorinae</taxon>
        <taxon>Ornithodoros</taxon>
    </lineage>
</organism>
<comment type="subcellular location">
    <subcellularLocation>
        <location evidence="1">Mitochondrion</location>
    </subcellularLocation>
</comment>
<dbReference type="Gene3D" id="3.90.470.10">
    <property type="entry name" value="Ribosomal protein L22/L17"/>
    <property type="match status" value="1"/>
</dbReference>
<evidence type="ECO:0000256" key="4">
    <source>
        <dbReference type="ARBA" id="ARBA00022980"/>
    </source>
</evidence>
<evidence type="ECO:0000256" key="1">
    <source>
        <dbReference type="ARBA" id="ARBA00004173"/>
    </source>
</evidence>
<accession>A0A2R5LGJ1</accession>
<dbReference type="FunFam" id="3.90.470.10:FF:000009">
    <property type="entry name" value="39S ribosomal protein L22, mitochondrial"/>
    <property type="match status" value="1"/>
</dbReference>
<keyword evidence="4 9" id="KW-0689">Ribosomal protein</keyword>
<keyword evidence="3" id="KW-0809">Transit peptide</keyword>
<keyword evidence="6 9" id="KW-0687">Ribonucleoprotein</keyword>
<proteinExistence type="inferred from homology"/>
<dbReference type="PANTHER" id="PTHR13501:SF8">
    <property type="entry name" value="LARGE RIBOSOMAL SUBUNIT PROTEIN UL22M"/>
    <property type="match status" value="1"/>
</dbReference>
<dbReference type="InterPro" id="IPR047867">
    <property type="entry name" value="Ribosomal_uL22_bac/org-type"/>
</dbReference>
<dbReference type="GO" id="GO:0005762">
    <property type="term" value="C:mitochondrial large ribosomal subunit"/>
    <property type="evidence" value="ECO:0007669"/>
    <property type="project" value="TreeGrafter"/>
</dbReference>
<evidence type="ECO:0000256" key="6">
    <source>
        <dbReference type="ARBA" id="ARBA00023274"/>
    </source>
</evidence>
<keyword evidence="5" id="KW-0496">Mitochondrion</keyword>
<dbReference type="InterPro" id="IPR036394">
    <property type="entry name" value="Ribosomal_uL22_sf"/>
</dbReference>
<evidence type="ECO:0000256" key="8">
    <source>
        <dbReference type="ARBA" id="ARBA00035506"/>
    </source>
</evidence>
<protein>
    <recommendedName>
        <fullName evidence="7">Large ribosomal subunit protein uL22m</fullName>
    </recommendedName>
    <alternativeName>
        <fullName evidence="8">39S ribosomal protein L22, mitochondrial</fullName>
    </alternativeName>
</protein>
<dbReference type="EMBL" id="GGLE01004515">
    <property type="protein sequence ID" value="MBY08641.1"/>
    <property type="molecule type" value="Transcribed_RNA"/>
</dbReference>
<dbReference type="GO" id="GO:0003735">
    <property type="term" value="F:structural constituent of ribosome"/>
    <property type="evidence" value="ECO:0007669"/>
    <property type="project" value="InterPro"/>
</dbReference>
<dbReference type="AlphaFoldDB" id="A0A2R5LGJ1"/>
<evidence type="ECO:0000256" key="3">
    <source>
        <dbReference type="ARBA" id="ARBA00022946"/>
    </source>
</evidence>
<dbReference type="SUPFAM" id="SSF54843">
    <property type="entry name" value="Ribosomal protein L22"/>
    <property type="match status" value="1"/>
</dbReference>
<evidence type="ECO:0000256" key="10">
    <source>
        <dbReference type="SAM" id="MobiDB-lite"/>
    </source>
</evidence>
<dbReference type="PANTHER" id="PTHR13501">
    <property type="entry name" value="CHLOROPLAST 50S RIBOSOMAL PROTEIN L22-RELATED"/>
    <property type="match status" value="1"/>
</dbReference>